<feature type="domain" description="THD" evidence="6">
    <location>
        <begin position="102"/>
        <end position="258"/>
    </location>
</feature>
<keyword evidence="5" id="KW-1133">Transmembrane helix</keyword>
<protein>
    <recommendedName>
        <fullName evidence="6">THD domain-containing protein</fullName>
    </recommendedName>
</protein>
<dbReference type="PANTHER" id="PTHR11471:SF13">
    <property type="entry name" value="TNF FAMILY PROFILE DOMAIN-CONTAINING PROTEIN"/>
    <property type="match status" value="1"/>
</dbReference>
<dbReference type="GO" id="GO:0005164">
    <property type="term" value="F:tumor necrosis factor receptor binding"/>
    <property type="evidence" value="ECO:0007669"/>
    <property type="project" value="InterPro"/>
</dbReference>
<keyword evidence="5" id="KW-0812">Transmembrane</keyword>
<dbReference type="EMBL" id="VSWD01000008">
    <property type="protein sequence ID" value="KAK3095818.1"/>
    <property type="molecule type" value="Genomic_DNA"/>
</dbReference>
<keyword evidence="4 5" id="KW-0472">Membrane</keyword>
<comment type="caution">
    <text evidence="7">The sequence shown here is derived from an EMBL/GenBank/DDBJ whole genome shotgun (WGS) entry which is preliminary data.</text>
</comment>
<dbReference type="SMART" id="SM00207">
    <property type="entry name" value="TNF"/>
    <property type="match status" value="1"/>
</dbReference>
<feature type="transmembrane region" description="Helical" evidence="5">
    <location>
        <begin position="6"/>
        <end position="26"/>
    </location>
</feature>
<dbReference type="Gene3D" id="2.60.120.40">
    <property type="match status" value="1"/>
</dbReference>
<keyword evidence="3" id="KW-0202">Cytokine</keyword>
<dbReference type="InterPro" id="IPR006052">
    <property type="entry name" value="TNF_dom"/>
</dbReference>
<dbReference type="GO" id="GO:0005615">
    <property type="term" value="C:extracellular space"/>
    <property type="evidence" value="ECO:0007669"/>
    <property type="project" value="UniProtKB-KW"/>
</dbReference>
<accession>A0AA88Y1J4</accession>
<proteinExistence type="inferred from homology"/>
<dbReference type="PROSITE" id="PS50049">
    <property type="entry name" value="THD_2"/>
    <property type="match status" value="1"/>
</dbReference>
<name>A0AA88Y1J4_PINIB</name>
<keyword evidence="8" id="KW-1185">Reference proteome</keyword>
<evidence type="ECO:0000256" key="3">
    <source>
        <dbReference type="ARBA" id="ARBA00022514"/>
    </source>
</evidence>
<evidence type="ECO:0000256" key="4">
    <source>
        <dbReference type="ARBA" id="ARBA00023136"/>
    </source>
</evidence>
<evidence type="ECO:0000313" key="7">
    <source>
        <dbReference type="EMBL" id="KAK3095818.1"/>
    </source>
</evidence>
<dbReference type="Pfam" id="PF00229">
    <property type="entry name" value="TNF"/>
    <property type="match status" value="1"/>
</dbReference>
<sequence length="258" mass="29964">MSVRCIAVMVFVLDVLVLSVVLALLWTMRSKNVDCIELCLPDPQGKMVCDCRVTRFKSVLEQEFIKSQSIEKEKLQKKRLETHKGRTKIHYFSPNSDWDMKPVAHLSGSTLTAEMTQEDKETPMAPIRKWEQGNNCYLQNGMILRNGRLVVPIDGLYHIYSFVDMYQDYTFDKMNETIPMSISMGVFRSNILRSEIPEEEMICAYRPYEKSRNNRFTVYDNYIGADVQLQAGDEVYIRVSNITYVKNPSRNVFGMHLL</sequence>
<dbReference type="InterPro" id="IPR008983">
    <property type="entry name" value="Tumour_necrosis_fac-like_dom"/>
</dbReference>
<dbReference type="GO" id="GO:0005125">
    <property type="term" value="F:cytokine activity"/>
    <property type="evidence" value="ECO:0007669"/>
    <property type="project" value="UniProtKB-KW"/>
</dbReference>
<dbReference type="GO" id="GO:0016020">
    <property type="term" value="C:membrane"/>
    <property type="evidence" value="ECO:0007669"/>
    <property type="project" value="UniProtKB-SubCell"/>
</dbReference>
<dbReference type="GO" id="GO:0006955">
    <property type="term" value="P:immune response"/>
    <property type="evidence" value="ECO:0007669"/>
    <property type="project" value="InterPro"/>
</dbReference>
<comment type="similarity">
    <text evidence="2">Belongs to the tumor necrosis factor family.</text>
</comment>
<gene>
    <name evidence="7" type="ORF">FSP39_019609</name>
</gene>
<evidence type="ECO:0000256" key="2">
    <source>
        <dbReference type="ARBA" id="ARBA00008670"/>
    </source>
</evidence>
<evidence type="ECO:0000256" key="5">
    <source>
        <dbReference type="SAM" id="Phobius"/>
    </source>
</evidence>
<dbReference type="AlphaFoldDB" id="A0AA88Y1J4"/>
<reference evidence="7" key="1">
    <citation type="submission" date="2019-08" db="EMBL/GenBank/DDBJ databases">
        <title>The improved chromosome-level genome for the pearl oyster Pinctada fucata martensii using PacBio sequencing and Hi-C.</title>
        <authorList>
            <person name="Zheng Z."/>
        </authorList>
    </citation>
    <scope>NUCLEOTIDE SEQUENCE</scope>
    <source>
        <strain evidence="7">ZZ-2019</strain>
        <tissue evidence="7">Adductor muscle</tissue>
    </source>
</reference>
<evidence type="ECO:0000313" key="8">
    <source>
        <dbReference type="Proteomes" id="UP001186944"/>
    </source>
</evidence>
<evidence type="ECO:0000259" key="6">
    <source>
        <dbReference type="PROSITE" id="PS50049"/>
    </source>
</evidence>
<dbReference type="Proteomes" id="UP001186944">
    <property type="component" value="Unassembled WGS sequence"/>
</dbReference>
<comment type="subcellular location">
    <subcellularLocation>
        <location evidence="1">Membrane</location>
    </subcellularLocation>
</comment>
<dbReference type="SUPFAM" id="SSF49842">
    <property type="entry name" value="TNF-like"/>
    <property type="match status" value="1"/>
</dbReference>
<evidence type="ECO:0000256" key="1">
    <source>
        <dbReference type="ARBA" id="ARBA00004370"/>
    </source>
</evidence>
<organism evidence="7 8">
    <name type="scientific">Pinctada imbricata</name>
    <name type="common">Atlantic pearl-oyster</name>
    <name type="synonym">Pinctada martensii</name>
    <dbReference type="NCBI Taxonomy" id="66713"/>
    <lineage>
        <taxon>Eukaryota</taxon>
        <taxon>Metazoa</taxon>
        <taxon>Spiralia</taxon>
        <taxon>Lophotrochozoa</taxon>
        <taxon>Mollusca</taxon>
        <taxon>Bivalvia</taxon>
        <taxon>Autobranchia</taxon>
        <taxon>Pteriomorphia</taxon>
        <taxon>Pterioida</taxon>
        <taxon>Pterioidea</taxon>
        <taxon>Pteriidae</taxon>
        <taxon>Pinctada</taxon>
    </lineage>
</organism>
<dbReference type="PANTHER" id="PTHR11471">
    <property type="entry name" value="TUMOR NECROSIS FACTOR FAMILY MEMBER"/>
    <property type="match status" value="1"/>
</dbReference>